<name>A0A9Q4H1E2_9STAP</name>
<dbReference type="SMR" id="A0A9Q4H1E2"/>
<dbReference type="EMBL" id="JANSKX010000004">
    <property type="protein sequence ID" value="MCY1593893.1"/>
    <property type="molecule type" value="Genomic_DNA"/>
</dbReference>
<reference evidence="1" key="1">
    <citation type="journal article" date="2022" name="Int. J. Mol. Sci.">
        <title>Phenotypic and genotypic virulence characterisation of Staphylococcus pettenkoferi strains isolated from human bloodstream and diabetic foot infections.</title>
        <authorList>
            <person name="Magnan C."/>
        </authorList>
    </citation>
    <scope>NUCLEOTIDE SEQUENCE</scope>
    <source>
        <strain evidence="1">NSP020P</strain>
    </source>
</reference>
<gene>
    <name evidence="1" type="ORF">NW112_01400</name>
</gene>
<dbReference type="AlphaFoldDB" id="A0A9Q4H1E2"/>
<comment type="caution">
    <text evidence="1">The sequence shown here is derived from an EMBL/GenBank/DDBJ whole genome shotgun (WGS) entry which is preliminary data.</text>
</comment>
<accession>A0A9Q4H1E2</accession>
<evidence type="ECO:0000313" key="2">
    <source>
        <dbReference type="Proteomes" id="UP001081438"/>
    </source>
</evidence>
<organism evidence="1 2">
    <name type="scientific">Staphylococcus pettenkoferi</name>
    <dbReference type="NCBI Taxonomy" id="170573"/>
    <lineage>
        <taxon>Bacteria</taxon>
        <taxon>Bacillati</taxon>
        <taxon>Bacillota</taxon>
        <taxon>Bacilli</taxon>
        <taxon>Bacillales</taxon>
        <taxon>Staphylococcaceae</taxon>
        <taxon>Staphylococcus</taxon>
    </lineage>
</organism>
<protein>
    <submittedName>
        <fullName evidence="1">Uncharacterized protein</fullName>
    </submittedName>
</protein>
<proteinExistence type="predicted"/>
<dbReference type="RefSeq" id="WP_268210703.1">
    <property type="nucleotide sequence ID" value="NZ_JANSKK010000005.1"/>
</dbReference>
<sequence length="333" mass="39631">MEPMRWKIKTDIIENVSLNIGEYSSIYNEYITQEEDILEVINCYFQKRNSNKKEVTIFDEINQEDVSFSSYQSFIFSHEMIEKEHSLAASTIMAKKLNRLMKDTVEIEGYFNSINVMLEDMIGLLDCELPIRPKYFDYKAFIKLLSFEYELAKDYSRLIVRLEQMIPLLIEELNKQTNNQTLLIYYYPEANLSPKEQVRFANLLKSLPVTIIVLTGSSQFLSENLSTMNYIRESTQMITDEFIDNLIWEAPLIYEREEVIGSLERFIRTYQPKFELNPTISNYRLHEIMLFEEIDLYVGVRFMAHIRQNFELDIQYNQLSKPIQTYLMTYDTE</sequence>
<dbReference type="Proteomes" id="UP001081438">
    <property type="component" value="Unassembled WGS sequence"/>
</dbReference>
<evidence type="ECO:0000313" key="1">
    <source>
        <dbReference type="EMBL" id="MCY1593893.1"/>
    </source>
</evidence>